<evidence type="ECO:0000313" key="13">
    <source>
        <dbReference type="EMBL" id="CUA83304.1"/>
    </source>
</evidence>
<comment type="similarity">
    <text evidence="9 10">Belongs to the thiamine-phosphate synthase family.</text>
</comment>
<dbReference type="Gene3D" id="3.20.20.70">
    <property type="entry name" value="Aldolase class I"/>
    <property type="match status" value="1"/>
</dbReference>
<sequence length="207" mass="21305">MNRPLCGLYAITPETSDTEHLLQQTQAVLAGGACVLQYRSKLADGLLRRTQAEVLQTLCRRHGVLFIVNDDLGLAEAVGADGVHVGRDDAAVTEARQRLGRAAVVGASCYDSLERAREAVRAGADYVAFGAVHPSTTKPGAPRAPLALFAAARELGVPRVAIGGIRPDNAAAVVAAGADLLAVVDGVFGAADPRAAAALLTGLYPCA</sequence>
<dbReference type="GO" id="GO:0004789">
    <property type="term" value="F:thiamine-phosphate diphosphorylase activity"/>
    <property type="evidence" value="ECO:0007669"/>
    <property type="project" value="UniProtKB-UniRule"/>
</dbReference>
<gene>
    <name evidence="9" type="primary">thiE</name>
    <name evidence="13" type="ORF">Ga0061063_1676</name>
</gene>
<dbReference type="GO" id="GO:0000287">
    <property type="term" value="F:magnesium ion binding"/>
    <property type="evidence" value="ECO:0007669"/>
    <property type="project" value="UniProtKB-UniRule"/>
</dbReference>
<evidence type="ECO:0000256" key="4">
    <source>
        <dbReference type="ARBA" id="ARBA00022842"/>
    </source>
</evidence>
<dbReference type="RefSeq" id="WP_055433880.1">
    <property type="nucleotide sequence ID" value="NZ_CYHA01000003.1"/>
</dbReference>
<comment type="pathway">
    <text evidence="1 9 11">Cofactor biosynthesis; thiamine diphosphate biosynthesis; thiamine phosphate from 4-amino-2-methyl-5-diphosphomethylpyrimidine and 4-methyl-5-(2-phosphoethyl)-thiazole: step 1/1.</text>
</comment>
<comment type="cofactor">
    <cofactor evidence="9">
        <name>Mg(2+)</name>
        <dbReference type="ChEBI" id="CHEBI:18420"/>
    </cofactor>
    <text evidence="9">Binds 1 Mg(2+) ion per subunit.</text>
</comment>
<comment type="catalytic activity">
    <reaction evidence="8 9 10">
        <text>2-[(2R,5Z)-2-carboxy-4-methylthiazol-5(2H)-ylidene]ethyl phosphate + 4-amino-2-methyl-5-(diphosphooxymethyl)pyrimidine + 2 H(+) = thiamine phosphate + CO2 + diphosphate</text>
        <dbReference type="Rhea" id="RHEA:47844"/>
        <dbReference type="ChEBI" id="CHEBI:15378"/>
        <dbReference type="ChEBI" id="CHEBI:16526"/>
        <dbReference type="ChEBI" id="CHEBI:33019"/>
        <dbReference type="ChEBI" id="CHEBI:37575"/>
        <dbReference type="ChEBI" id="CHEBI:57841"/>
        <dbReference type="ChEBI" id="CHEBI:62899"/>
        <dbReference type="EC" id="2.5.1.3"/>
    </reaction>
</comment>
<feature type="binding site" evidence="9">
    <location>
        <position position="89"/>
    </location>
    <ligand>
        <name>Mg(2+)</name>
        <dbReference type="ChEBI" id="CHEBI:18420"/>
    </ligand>
</feature>
<dbReference type="EC" id="2.5.1.3" evidence="9"/>
<dbReference type="NCBIfam" id="TIGR00693">
    <property type="entry name" value="thiE"/>
    <property type="match status" value="1"/>
</dbReference>
<feature type="binding site" evidence="9">
    <location>
        <position position="138"/>
    </location>
    <ligand>
        <name>4-amino-2-methyl-5-(diphosphooxymethyl)pyrimidine</name>
        <dbReference type="ChEBI" id="CHEBI:57841"/>
    </ligand>
</feature>
<dbReference type="CDD" id="cd00564">
    <property type="entry name" value="TMP_TenI"/>
    <property type="match status" value="1"/>
</dbReference>
<evidence type="ECO:0000256" key="8">
    <source>
        <dbReference type="ARBA" id="ARBA00047883"/>
    </source>
</evidence>
<dbReference type="InterPro" id="IPR022998">
    <property type="entry name" value="ThiamineP_synth_TenI"/>
</dbReference>
<feature type="binding site" evidence="9">
    <location>
        <begin position="135"/>
        <end position="137"/>
    </location>
    <ligand>
        <name>2-[(2R,5Z)-2-carboxy-4-methylthiazol-5(2H)-ylidene]ethyl phosphate</name>
        <dbReference type="ChEBI" id="CHEBI:62899"/>
    </ligand>
</feature>
<evidence type="ECO:0000256" key="9">
    <source>
        <dbReference type="HAMAP-Rule" id="MF_00097"/>
    </source>
</evidence>
<comment type="catalytic activity">
    <reaction evidence="7 9 10">
        <text>2-(2-carboxy-4-methylthiazol-5-yl)ethyl phosphate + 4-amino-2-methyl-5-(diphosphooxymethyl)pyrimidine + 2 H(+) = thiamine phosphate + CO2 + diphosphate</text>
        <dbReference type="Rhea" id="RHEA:47848"/>
        <dbReference type="ChEBI" id="CHEBI:15378"/>
        <dbReference type="ChEBI" id="CHEBI:16526"/>
        <dbReference type="ChEBI" id="CHEBI:33019"/>
        <dbReference type="ChEBI" id="CHEBI:37575"/>
        <dbReference type="ChEBI" id="CHEBI:57841"/>
        <dbReference type="ChEBI" id="CHEBI:62890"/>
        <dbReference type="EC" id="2.5.1.3"/>
    </reaction>
</comment>
<feature type="binding site" evidence="9">
    <location>
        <begin position="37"/>
        <end position="41"/>
    </location>
    <ligand>
        <name>4-amino-2-methyl-5-(diphosphooxymethyl)pyrimidine</name>
        <dbReference type="ChEBI" id="CHEBI:57841"/>
    </ligand>
</feature>
<dbReference type="Proteomes" id="UP000243535">
    <property type="component" value="Unassembled WGS sequence"/>
</dbReference>
<keyword evidence="5 9" id="KW-0784">Thiamine biosynthesis</keyword>
<dbReference type="InterPro" id="IPR034291">
    <property type="entry name" value="TMP_synthase"/>
</dbReference>
<dbReference type="SUPFAM" id="SSF51391">
    <property type="entry name" value="Thiamin phosphate synthase"/>
    <property type="match status" value="1"/>
</dbReference>
<dbReference type="Pfam" id="PF02581">
    <property type="entry name" value="TMP-TENI"/>
    <property type="match status" value="1"/>
</dbReference>
<evidence type="ECO:0000256" key="1">
    <source>
        <dbReference type="ARBA" id="ARBA00005165"/>
    </source>
</evidence>
<keyword evidence="14" id="KW-1185">Reference proteome</keyword>
<comment type="caution">
    <text evidence="9">Lacks conserved residue(s) required for the propagation of feature annotation.</text>
</comment>
<name>A0A0K6GXG1_9NEIS</name>
<dbReference type="InterPro" id="IPR036206">
    <property type="entry name" value="ThiamineP_synth_sf"/>
</dbReference>
<dbReference type="InterPro" id="IPR013785">
    <property type="entry name" value="Aldolase_TIM"/>
</dbReference>
<comment type="catalytic activity">
    <reaction evidence="6 9 10">
        <text>4-methyl-5-(2-phosphooxyethyl)-thiazole + 4-amino-2-methyl-5-(diphosphooxymethyl)pyrimidine + H(+) = thiamine phosphate + diphosphate</text>
        <dbReference type="Rhea" id="RHEA:22328"/>
        <dbReference type="ChEBI" id="CHEBI:15378"/>
        <dbReference type="ChEBI" id="CHEBI:33019"/>
        <dbReference type="ChEBI" id="CHEBI:37575"/>
        <dbReference type="ChEBI" id="CHEBI:57841"/>
        <dbReference type="ChEBI" id="CHEBI:58296"/>
        <dbReference type="EC" id="2.5.1.3"/>
    </reaction>
</comment>
<evidence type="ECO:0000313" key="14">
    <source>
        <dbReference type="Proteomes" id="UP000243535"/>
    </source>
</evidence>
<keyword evidence="2 9" id="KW-0808">Transferase</keyword>
<reference evidence="14" key="1">
    <citation type="submission" date="2015-08" db="EMBL/GenBank/DDBJ databases">
        <authorList>
            <person name="Varghese N."/>
        </authorList>
    </citation>
    <scope>NUCLEOTIDE SEQUENCE [LARGE SCALE GENOMIC DNA]</scope>
    <source>
        <strain evidence="14">DSM 17901</strain>
    </source>
</reference>
<feature type="binding site" evidence="9">
    <location>
        <position position="108"/>
    </location>
    <ligand>
        <name>4-amino-2-methyl-5-(diphosphooxymethyl)pyrimidine</name>
        <dbReference type="ChEBI" id="CHEBI:57841"/>
    </ligand>
</feature>
<evidence type="ECO:0000256" key="6">
    <source>
        <dbReference type="ARBA" id="ARBA00047334"/>
    </source>
</evidence>
<dbReference type="HAMAP" id="MF_00097">
    <property type="entry name" value="TMP_synthase"/>
    <property type="match status" value="1"/>
</dbReference>
<dbReference type="PROSITE" id="PS51257">
    <property type="entry name" value="PROKAR_LIPOPROTEIN"/>
    <property type="match status" value="1"/>
</dbReference>
<dbReference type="AlphaFoldDB" id="A0A0K6GXG1"/>
<feature type="domain" description="Thiamine phosphate synthase/TenI" evidence="12">
    <location>
        <begin position="8"/>
        <end position="186"/>
    </location>
</feature>
<keyword evidence="4 9" id="KW-0460">Magnesium</keyword>
<organism evidence="13 14">
    <name type="scientific">Gulbenkiania indica</name>
    <dbReference type="NCBI Taxonomy" id="375574"/>
    <lineage>
        <taxon>Bacteria</taxon>
        <taxon>Pseudomonadati</taxon>
        <taxon>Pseudomonadota</taxon>
        <taxon>Betaproteobacteria</taxon>
        <taxon>Neisseriales</taxon>
        <taxon>Chromobacteriaceae</taxon>
        <taxon>Gulbenkiania</taxon>
    </lineage>
</organism>
<proteinExistence type="inferred from homology"/>
<evidence type="ECO:0000256" key="2">
    <source>
        <dbReference type="ARBA" id="ARBA00022679"/>
    </source>
</evidence>
<dbReference type="GO" id="GO:0009228">
    <property type="term" value="P:thiamine biosynthetic process"/>
    <property type="evidence" value="ECO:0007669"/>
    <property type="project" value="UniProtKB-KW"/>
</dbReference>
<evidence type="ECO:0000256" key="11">
    <source>
        <dbReference type="RuleBase" id="RU004253"/>
    </source>
</evidence>
<evidence type="ECO:0000259" key="12">
    <source>
        <dbReference type="Pfam" id="PF02581"/>
    </source>
</evidence>
<dbReference type="EMBL" id="CYHA01000003">
    <property type="protein sequence ID" value="CUA83304.1"/>
    <property type="molecule type" value="Genomic_DNA"/>
</dbReference>
<evidence type="ECO:0000256" key="3">
    <source>
        <dbReference type="ARBA" id="ARBA00022723"/>
    </source>
</evidence>
<feature type="binding site" evidence="9">
    <location>
        <position position="69"/>
    </location>
    <ligand>
        <name>4-amino-2-methyl-5-(diphosphooxymethyl)pyrimidine</name>
        <dbReference type="ChEBI" id="CHEBI:57841"/>
    </ligand>
</feature>
<evidence type="ECO:0000256" key="10">
    <source>
        <dbReference type="RuleBase" id="RU003826"/>
    </source>
</evidence>
<dbReference type="STRING" id="375574.GCA_001418035_01467"/>
<dbReference type="UniPathway" id="UPA00060">
    <property type="reaction ID" value="UER00141"/>
</dbReference>
<dbReference type="PANTHER" id="PTHR20857">
    <property type="entry name" value="THIAMINE-PHOSPHATE PYROPHOSPHORYLASE"/>
    <property type="match status" value="1"/>
</dbReference>
<evidence type="ECO:0000256" key="7">
    <source>
        <dbReference type="ARBA" id="ARBA00047851"/>
    </source>
</evidence>
<dbReference type="OrthoDB" id="9810880at2"/>
<keyword evidence="3 9" id="KW-0479">Metal-binding</keyword>
<feature type="binding site" evidence="9">
    <location>
        <position position="164"/>
    </location>
    <ligand>
        <name>2-[(2R,5Z)-2-carboxy-4-methylthiazol-5(2H)-ylidene]ethyl phosphate</name>
        <dbReference type="ChEBI" id="CHEBI:62899"/>
    </ligand>
</feature>
<feature type="binding site" evidence="9">
    <location>
        <position position="70"/>
    </location>
    <ligand>
        <name>Mg(2+)</name>
        <dbReference type="ChEBI" id="CHEBI:18420"/>
    </ligand>
</feature>
<evidence type="ECO:0000256" key="5">
    <source>
        <dbReference type="ARBA" id="ARBA00022977"/>
    </source>
</evidence>
<accession>A0A0K6GXG1</accession>
<dbReference type="GO" id="GO:0005737">
    <property type="term" value="C:cytoplasm"/>
    <property type="evidence" value="ECO:0007669"/>
    <property type="project" value="TreeGrafter"/>
</dbReference>
<dbReference type="PANTHER" id="PTHR20857:SF15">
    <property type="entry name" value="THIAMINE-PHOSPHATE SYNTHASE"/>
    <property type="match status" value="1"/>
</dbReference>
<dbReference type="GO" id="GO:0009229">
    <property type="term" value="P:thiamine diphosphate biosynthetic process"/>
    <property type="evidence" value="ECO:0007669"/>
    <property type="project" value="UniProtKB-UniRule"/>
</dbReference>
<comment type="function">
    <text evidence="9">Condenses 4-methyl-5-(beta-hydroxyethyl)thiazole monophosphate (THZ-P) and 2-methyl-4-amino-5-hydroxymethyl pyrimidine pyrophosphate (HMP-PP) to form thiamine monophosphate (TMP).</text>
</comment>
<protein>
    <recommendedName>
        <fullName evidence="9">Thiamine-phosphate synthase</fullName>
        <shortName evidence="9">TP synthase</shortName>
        <shortName evidence="9">TPS</shortName>
        <ecNumber evidence="9">2.5.1.3</ecNumber>
    </recommendedName>
    <alternativeName>
        <fullName evidence="9">Thiamine-phosphate pyrophosphorylase</fullName>
        <shortName evidence="9">TMP pyrophosphorylase</shortName>
        <shortName evidence="9">TMP-PPase</shortName>
    </alternativeName>
</protein>